<feature type="domain" description="Dihydrodipicolinate reductase C-terminal" evidence="14">
    <location>
        <begin position="98"/>
        <end position="220"/>
    </location>
</feature>
<dbReference type="HAMAP" id="MF_00102">
    <property type="entry name" value="DapB"/>
    <property type="match status" value="1"/>
</dbReference>
<feature type="binding site" evidence="12">
    <location>
        <position position="129"/>
    </location>
    <ligand>
        <name>(S)-2,3,4,5-tetrahydrodipicolinate</name>
        <dbReference type="ChEBI" id="CHEBI:16845"/>
    </ligand>
</feature>
<dbReference type="InterPro" id="IPR000846">
    <property type="entry name" value="DapB_N"/>
</dbReference>
<dbReference type="InterPro" id="IPR023940">
    <property type="entry name" value="DHDPR_bac"/>
</dbReference>
<dbReference type="GO" id="GO:0009089">
    <property type="term" value="P:lysine biosynthetic process via diaminopimelate"/>
    <property type="evidence" value="ECO:0007669"/>
    <property type="project" value="UniProtKB-UniRule"/>
</dbReference>
<dbReference type="GO" id="GO:0008839">
    <property type="term" value="F:4-hydroxy-tetrahydrodipicolinate reductase"/>
    <property type="evidence" value="ECO:0007669"/>
    <property type="project" value="UniProtKB-EC"/>
</dbReference>
<keyword evidence="16" id="KW-1185">Reference proteome</keyword>
<evidence type="ECO:0000256" key="2">
    <source>
        <dbReference type="ARBA" id="ARBA00022605"/>
    </source>
</evidence>
<comment type="pathway">
    <text evidence="8 12">Amino-acid biosynthesis; L-lysine biosynthesis via DAP pathway; (S)-tetrahydrodipicolinate from L-aspartate: step 4/4.</text>
</comment>
<comment type="subcellular location">
    <subcellularLocation>
        <location evidence="12">Cytoplasm</location>
    </subcellularLocation>
</comment>
<dbReference type="GO" id="GO:0050661">
    <property type="term" value="F:NADP binding"/>
    <property type="evidence" value="ECO:0007669"/>
    <property type="project" value="UniProtKB-UniRule"/>
</dbReference>
<evidence type="ECO:0000256" key="7">
    <source>
        <dbReference type="ARBA" id="ARBA00023154"/>
    </source>
</evidence>
<dbReference type="Gene3D" id="3.30.360.10">
    <property type="entry name" value="Dihydrodipicolinate Reductase, domain 2"/>
    <property type="match status" value="1"/>
</dbReference>
<dbReference type="SUPFAM" id="SSF55347">
    <property type="entry name" value="Glyceraldehyde-3-phosphate dehydrogenase-like, C-terminal domain"/>
    <property type="match status" value="1"/>
</dbReference>
<comment type="catalytic activity">
    <reaction evidence="10 12">
        <text>(S)-2,3,4,5-tetrahydrodipicolinate + NADP(+) + H2O = (2S,4S)-4-hydroxy-2,3,4,5-tetrahydrodipicolinate + NADPH + H(+)</text>
        <dbReference type="Rhea" id="RHEA:35331"/>
        <dbReference type="ChEBI" id="CHEBI:15377"/>
        <dbReference type="ChEBI" id="CHEBI:15378"/>
        <dbReference type="ChEBI" id="CHEBI:16845"/>
        <dbReference type="ChEBI" id="CHEBI:57783"/>
        <dbReference type="ChEBI" id="CHEBI:58349"/>
        <dbReference type="ChEBI" id="CHEBI:67139"/>
        <dbReference type="EC" id="1.17.1.8"/>
    </reaction>
</comment>
<evidence type="ECO:0000256" key="11">
    <source>
        <dbReference type="ARBA" id="ARBA00049396"/>
    </source>
</evidence>
<protein>
    <recommendedName>
        <fullName evidence="9 12">4-hydroxy-tetrahydrodipicolinate reductase</fullName>
        <shortName evidence="12">HTPA reductase</shortName>
        <ecNumber evidence="9 12">1.17.1.8</ecNumber>
    </recommendedName>
</protein>
<comment type="similarity">
    <text evidence="1 12">Belongs to the DapB family.</text>
</comment>
<keyword evidence="6 12" id="KW-0520">NAD</keyword>
<gene>
    <name evidence="12" type="primary">dapB</name>
    <name evidence="15" type="ORF">SAMN05421879_108129</name>
</gene>
<dbReference type="GO" id="GO:0005737">
    <property type="term" value="C:cytoplasm"/>
    <property type="evidence" value="ECO:0007669"/>
    <property type="project" value="UniProtKB-SubCell"/>
</dbReference>
<dbReference type="PANTHER" id="PTHR20836:SF0">
    <property type="entry name" value="4-HYDROXY-TETRAHYDRODIPICOLINATE REDUCTASE 1, CHLOROPLASTIC-RELATED"/>
    <property type="match status" value="1"/>
</dbReference>
<evidence type="ECO:0000256" key="8">
    <source>
        <dbReference type="ARBA" id="ARBA00037922"/>
    </source>
</evidence>
<dbReference type="SUPFAM" id="SSF51735">
    <property type="entry name" value="NAD(P)-binding Rossmann-fold domains"/>
    <property type="match status" value="1"/>
</dbReference>
<dbReference type="GO" id="GO:0016726">
    <property type="term" value="F:oxidoreductase activity, acting on CH or CH2 groups, NAD or NADP as acceptor"/>
    <property type="evidence" value="ECO:0007669"/>
    <property type="project" value="UniProtKB-UniRule"/>
</dbReference>
<evidence type="ECO:0000259" key="14">
    <source>
        <dbReference type="Pfam" id="PF05173"/>
    </source>
</evidence>
<evidence type="ECO:0000259" key="13">
    <source>
        <dbReference type="Pfam" id="PF01113"/>
    </source>
</evidence>
<keyword evidence="12" id="KW-0963">Cytoplasm</keyword>
<feature type="binding site" evidence="12">
    <location>
        <begin position="92"/>
        <end position="95"/>
    </location>
    <ligand>
        <name>NAD(+)</name>
        <dbReference type="ChEBI" id="CHEBI:57540"/>
    </ligand>
</feature>
<feature type="active site" description="Proton donor" evidence="12">
    <location>
        <position position="132"/>
    </location>
</feature>
<dbReference type="Gene3D" id="3.40.50.720">
    <property type="entry name" value="NAD(P)-binding Rossmann-like Domain"/>
    <property type="match status" value="1"/>
</dbReference>
<comment type="function">
    <text evidence="12">Catalyzes the conversion of 4-hydroxy-tetrahydrodipicolinate (HTPA) to tetrahydrodipicolinate.</text>
</comment>
<dbReference type="EMBL" id="OBQK01000008">
    <property type="protein sequence ID" value="SOC56753.1"/>
    <property type="molecule type" value="Genomic_DNA"/>
</dbReference>
<keyword evidence="4 12" id="KW-0220">Diaminopimelate biosynthesis</keyword>
<feature type="active site" description="Proton donor/acceptor" evidence="12">
    <location>
        <position position="128"/>
    </location>
</feature>
<feature type="binding site" evidence="12">
    <location>
        <begin position="72"/>
        <end position="74"/>
    </location>
    <ligand>
        <name>NAD(+)</name>
        <dbReference type="ChEBI" id="CHEBI:57540"/>
    </ligand>
</feature>
<proteinExistence type="inferred from homology"/>
<dbReference type="PANTHER" id="PTHR20836">
    <property type="entry name" value="DIHYDRODIPICOLINATE REDUCTASE"/>
    <property type="match status" value="1"/>
</dbReference>
<dbReference type="InterPro" id="IPR036291">
    <property type="entry name" value="NAD(P)-bd_dom_sf"/>
</dbReference>
<dbReference type="AlphaFoldDB" id="A0A285VS31"/>
<comment type="catalytic activity">
    <reaction evidence="11 12">
        <text>(S)-2,3,4,5-tetrahydrodipicolinate + NAD(+) + H2O = (2S,4S)-4-hydroxy-2,3,4,5-tetrahydrodipicolinate + NADH + H(+)</text>
        <dbReference type="Rhea" id="RHEA:35323"/>
        <dbReference type="ChEBI" id="CHEBI:15377"/>
        <dbReference type="ChEBI" id="CHEBI:15378"/>
        <dbReference type="ChEBI" id="CHEBI:16845"/>
        <dbReference type="ChEBI" id="CHEBI:57540"/>
        <dbReference type="ChEBI" id="CHEBI:57945"/>
        <dbReference type="ChEBI" id="CHEBI:67139"/>
        <dbReference type="EC" id="1.17.1.8"/>
    </reaction>
</comment>
<sequence length="250" mass="25497">MPTTLGLLGTGRLGSAIRDLADARGDVTTAWAVGRGTPPADAVDVAIDVSHPDAVAHHLAWAQATGTPLVVGTTGWDPALLRDDVGVPVLVAPNFSLGVALVRRLASALGGYAASAPVDVDLAVTESHHRSKVDSPSGTALALREALAEGAGRTSDTVQTTSLRVGGVVGEHEVLAVSELETITLRHVAHDRRLFATGALTAALWLAGRTAPGRYTLDDLAEDTLRHLLAPTARPSLAHPSAAPAAGSAA</sequence>
<feature type="binding site" evidence="12">
    <location>
        <begin position="138"/>
        <end position="139"/>
    </location>
    <ligand>
        <name>(S)-2,3,4,5-tetrahydrodipicolinate</name>
        <dbReference type="ChEBI" id="CHEBI:16845"/>
    </ligand>
</feature>
<keyword evidence="2 12" id="KW-0028">Amino-acid biosynthesis</keyword>
<evidence type="ECO:0000256" key="10">
    <source>
        <dbReference type="ARBA" id="ARBA00049080"/>
    </source>
</evidence>
<dbReference type="GO" id="GO:0019877">
    <property type="term" value="P:diaminopimelate biosynthetic process"/>
    <property type="evidence" value="ECO:0007669"/>
    <property type="project" value="UniProtKB-UniRule"/>
</dbReference>
<dbReference type="InterPro" id="IPR022663">
    <property type="entry name" value="DapB_C"/>
</dbReference>
<comment type="caution">
    <text evidence="12">Was originally thought to be a dihydrodipicolinate reductase (DHDPR), catalyzing the conversion of dihydrodipicolinate to tetrahydrodipicolinate. However, it was shown in E.coli that the substrate of the enzymatic reaction is not dihydrodipicolinate (DHDP) but in fact (2S,4S)-4-hydroxy-2,3,4,5-tetrahydrodipicolinic acid (HTPA), the product released by the DapA-catalyzed reaction.</text>
</comment>
<dbReference type="PIRSF" id="PIRSF000161">
    <property type="entry name" value="DHPR"/>
    <property type="match status" value="1"/>
</dbReference>
<evidence type="ECO:0000313" key="16">
    <source>
        <dbReference type="Proteomes" id="UP000219688"/>
    </source>
</evidence>
<evidence type="ECO:0000256" key="5">
    <source>
        <dbReference type="ARBA" id="ARBA00023002"/>
    </source>
</evidence>
<dbReference type="GO" id="GO:0051287">
    <property type="term" value="F:NAD binding"/>
    <property type="evidence" value="ECO:0007669"/>
    <property type="project" value="UniProtKB-UniRule"/>
</dbReference>
<evidence type="ECO:0000256" key="6">
    <source>
        <dbReference type="ARBA" id="ARBA00023027"/>
    </source>
</evidence>
<accession>A0A285VS31</accession>
<evidence type="ECO:0000256" key="12">
    <source>
        <dbReference type="HAMAP-Rule" id="MF_00102"/>
    </source>
</evidence>
<reference evidence="16" key="1">
    <citation type="submission" date="2017-08" db="EMBL/GenBank/DDBJ databases">
        <authorList>
            <person name="Varghese N."/>
            <person name="Submissions S."/>
        </authorList>
    </citation>
    <scope>NUCLEOTIDE SEQUENCE [LARGE SCALE GENOMIC DNA]</scope>
    <source>
        <strain evidence="16">USBA17B2</strain>
    </source>
</reference>
<dbReference type="Pfam" id="PF01113">
    <property type="entry name" value="DapB_N"/>
    <property type="match status" value="1"/>
</dbReference>
<evidence type="ECO:0000256" key="4">
    <source>
        <dbReference type="ARBA" id="ARBA00022915"/>
    </source>
</evidence>
<dbReference type="UniPathway" id="UPA00034">
    <property type="reaction ID" value="UER00018"/>
</dbReference>
<comment type="subunit">
    <text evidence="12">Homotetramer.</text>
</comment>
<evidence type="ECO:0000256" key="3">
    <source>
        <dbReference type="ARBA" id="ARBA00022857"/>
    </source>
</evidence>
<organism evidence="15 16">
    <name type="scientific">Ornithinimicrobium cerasi</name>
    <dbReference type="NCBI Taxonomy" id="2248773"/>
    <lineage>
        <taxon>Bacteria</taxon>
        <taxon>Bacillati</taxon>
        <taxon>Actinomycetota</taxon>
        <taxon>Actinomycetes</taxon>
        <taxon>Micrococcales</taxon>
        <taxon>Ornithinimicrobiaceae</taxon>
        <taxon>Ornithinimicrobium</taxon>
    </lineage>
</organism>
<evidence type="ECO:0000256" key="1">
    <source>
        <dbReference type="ARBA" id="ARBA00006642"/>
    </source>
</evidence>
<keyword evidence="7 12" id="KW-0457">Lysine biosynthesis</keyword>
<evidence type="ECO:0000313" key="15">
    <source>
        <dbReference type="EMBL" id="SOC56753.1"/>
    </source>
</evidence>
<dbReference type="Proteomes" id="UP000219688">
    <property type="component" value="Unassembled WGS sequence"/>
</dbReference>
<evidence type="ECO:0000256" key="9">
    <source>
        <dbReference type="ARBA" id="ARBA00038983"/>
    </source>
</evidence>
<comment type="caution">
    <text evidence="12">Lacks conserved residue(s) required for the propagation of feature annotation.</text>
</comment>
<name>A0A285VS31_9MICO</name>
<dbReference type="RefSeq" id="WP_097188664.1">
    <property type="nucleotide sequence ID" value="NZ_OBQK01000008.1"/>
</dbReference>
<keyword evidence="3 12" id="KW-0521">NADP</keyword>
<keyword evidence="5 12" id="KW-0560">Oxidoreductase</keyword>
<dbReference type="Pfam" id="PF05173">
    <property type="entry name" value="DapB_C"/>
    <property type="match status" value="1"/>
</dbReference>
<feature type="domain" description="Dihydrodipicolinate reductase N-terminal" evidence="13">
    <location>
        <begin position="42"/>
        <end position="95"/>
    </location>
</feature>
<dbReference type="EC" id="1.17.1.8" evidence="9 12"/>